<evidence type="ECO:0000313" key="5">
    <source>
        <dbReference type="EMBL" id="OBU06682.1"/>
    </source>
</evidence>
<dbReference type="InterPro" id="IPR041614">
    <property type="entry name" value="DprA_WH"/>
</dbReference>
<accession>A0A1B8HCB1</accession>
<dbReference type="Pfam" id="PF25317">
    <property type="entry name" value="SAM_SMF"/>
    <property type="match status" value="1"/>
</dbReference>
<evidence type="ECO:0000259" key="3">
    <source>
        <dbReference type="Pfam" id="PF17782"/>
    </source>
</evidence>
<reference evidence="5 6" key="1">
    <citation type="submission" date="2016-06" db="EMBL/GenBank/DDBJ databases">
        <authorList>
            <person name="Kjaerup R.B."/>
            <person name="Dalgaard T.S."/>
            <person name="Juul-Madsen H.R."/>
        </authorList>
    </citation>
    <scope>NUCLEOTIDE SEQUENCE [LARGE SCALE GENOMIC DNA]</scope>
    <source>
        <strain evidence="5 6">GCSL-Mp3</strain>
    </source>
</reference>
<comment type="similarity">
    <text evidence="1">Belongs to the DprA/Smf family.</text>
</comment>
<name>A0A1B8HCB1_9GAMM</name>
<protein>
    <submittedName>
        <fullName evidence="5">DNA protecting protein DprA</fullName>
    </submittedName>
</protein>
<organism evidence="5 6">
    <name type="scientific">Morganella psychrotolerans</name>
    <dbReference type="NCBI Taxonomy" id="368603"/>
    <lineage>
        <taxon>Bacteria</taxon>
        <taxon>Pseudomonadati</taxon>
        <taxon>Pseudomonadota</taxon>
        <taxon>Gammaproteobacteria</taxon>
        <taxon>Enterobacterales</taxon>
        <taxon>Morganellaceae</taxon>
        <taxon>Morganella</taxon>
    </lineage>
</organism>
<dbReference type="InterPro" id="IPR036388">
    <property type="entry name" value="WH-like_DNA-bd_sf"/>
</dbReference>
<dbReference type="InterPro" id="IPR057666">
    <property type="entry name" value="DrpA_SLOG"/>
</dbReference>
<feature type="domain" description="DprA winged helix" evidence="3">
    <location>
        <begin position="319"/>
        <end position="365"/>
    </location>
</feature>
<evidence type="ECO:0000256" key="1">
    <source>
        <dbReference type="ARBA" id="ARBA00006525"/>
    </source>
</evidence>
<dbReference type="PANTHER" id="PTHR43022:SF1">
    <property type="entry name" value="PROTEIN SMF"/>
    <property type="match status" value="1"/>
</dbReference>
<sequence length="371" mass="40812">MNEREIWLRLACIRRLSTHHAVSVAKTLTEICSQKKAQILRQLHHCGLTLAQCQQFMNVNSSRLKTALLWADLPGHSILPLSSPHYPFLLKQIYSPPTVLFVAGQCAELSAPQVSLVGSRATTHYGEKWAESFTRHLVQHNLVITSGLAAGIDGCCHRAALAAGGKTIAVLGSGLSHIYPARHRQLAETITEKGALVSEYFPDVPPLAKNFPRRNRIISGLSRLLIVIEAGRRSGSLITAQCALEQGRDVFTLPAVLGHPAYEGNHWLLQQGAYIATAPSDITDHLALDMQWLSLPEIQEVKEIKKEEMIADQEELPFAHVLINVDDEPTPADVIAQRCELPVTEVTTQLLQLELSGKIAVVSGGYIRLHK</sequence>
<dbReference type="PANTHER" id="PTHR43022">
    <property type="entry name" value="PROTEIN SMF"/>
    <property type="match status" value="1"/>
</dbReference>
<gene>
    <name evidence="5" type="ORF">AYY17_20315</name>
</gene>
<dbReference type="STRING" id="368603.AYY16_19075"/>
<dbReference type="Pfam" id="PF02481">
    <property type="entry name" value="DNA_processg_A"/>
    <property type="match status" value="1"/>
</dbReference>
<dbReference type="NCBIfam" id="TIGR00732">
    <property type="entry name" value="dprA"/>
    <property type="match status" value="1"/>
</dbReference>
<comment type="caution">
    <text evidence="5">The sequence shown here is derived from an EMBL/GenBank/DDBJ whole genome shotgun (WGS) entry which is preliminary data.</text>
</comment>
<dbReference type="Gene3D" id="1.10.10.10">
    <property type="entry name" value="Winged helix-like DNA-binding domain superfamily/Winged helix DNA-binding domain"/>
    <property type="match status" value="1"/>
</dbReference>
<evidence type="ECO:0000259" key="4">
    <source>
        <dbReference type="Pfam" id="PF25317"/>
    </source>
</evidence>
<dbReference type="InterPro" id="IPR057338">
    <property type="entry name" value="DprA_SAM"/>
</dbReference>
<dbReference type="SUPFAM" id="SSF102405">
    <property type="entry name" value="MCP/YpsA-like"/>
    <property type="match status" value="1"/>
</dbReference>
<feature type="domain" description="Smf/DprA SAM" evidence="4">
    <location>
        <begin position="1"/>
        <end position="68"/>
    </location>
</feature>
<dbReference type="Pfam" id="PF17782">
    <property type="entry name" value="WHD_DprA"/>
    <property type="match status" value="1"/>
</dbReference>
<dbReference type="GO" id="GO:0009294">
    <property type="term" value="P:DNA-mediated transformation"/>
    <property type="evidence" value="ECO:0007669"/>
    <property type="project" value="InterPro"/>
</dbReference>
<evidence type="ECO:0000259" key="2">
    <source>
        <dbReference type="Pfam" id="PF02481"/>
    </source>
</evidence>
<feature type="domain" description="Smf/DprA SLOG" evidence="2">
    <location>
        <begin position="80"/>
        <end position="286"/>
    </location>
</feature>
<dbReference type="Gene3D" id="3.40.50.450">
    <property type="match status" value="1"/>
</dbReference>
<proteinExistence type="inferred from homology"/>
<evidence type="ECO:0000313" key="6">
    <source>
        <dbReference type="Proteomes" id="UP000092247"/>
    </source>
</evidence>
<dbReference type="AlphaFoldDB" id="A0A1B8HCB1"/>
<dbReference type="EMBL" id="LZEX01000017">
    <property type="protein sequence ID" value="OBU06682.1"/>
    <property type="molecule type" value="Genomic_DNA"/>
</dbReference>
<dbReference type="Proteomes" id="UP000092247">
    <property type="component" value="Unassembled WGS sequence"/>
</dbReference>
<dbReference type="InterPro" id="IPR003488">
    <property type="entry name" value="DprA"/>
</dbReference>